<dbReference type="InterPro" id="IPR002156">
    <property type="entry name" value="RNaseH_domain"/>
</dbReference>
<dbReference type="AlphaFoldDB" id="A0AAW2JN18"/>
<feature type="domain" description="RNase H type-1" evidence="1">
    <location>
        <begin position="191"/>
        <end position="277"/>
    </location>
</feature>
<dbReference type="Pfam" id="PF13456">
    <property type="entry name" value="RVT_3"/>
    <property type="match status" value="1"/>
</dbReference>
<comment type="caution">
    <text evidence="2">The sequence shown here is derived from an EMBL/GenBank/DDBJ whole genome shotgun (WGS) entry which is preliminary data.</text>
</comment>
<sequence length="285" mass="31927">MGRHGRSGVRADWVGFFVGDKLVKKQAIPAPTVAASFPHLKLPPVFGPSCMRQKLVPRTVRRPSPTPAVRVRLRSTNTKKIEFTQRLPLGSELHMGKERCCLRVVAIAKRSLKHLYNAQVKAPSHSLPRAVKPRHYLLPRQSHVVRDRTDLIKDMLSIPFLKGRIEKWASSCPIRGHASDHNSMANVFRWLSTQGGAGAGLVFFSPNGLLSHHSYRLNFPCTNNVAEYEALLIGLELAAVMGMRSIHVLKGDSQLVVRQVIAEYEVIDAKQQPYTKRALDSIRRV</sequence>
<dbReference type="InterPro" id="IPR036397">
    <property type="entry name" value="RNaseH_sf"/>
</dbReference>
<evidence type="ECO:0000313" key="2">
    <source>
        <dbReference type="EMBL" id="KAL0295596.1"/>
    </source>
</evidence>
<dbReference type="PANTHER" id="PTHR48475">
    <property type="entry name" value="RIBONUCLEASE H"/>
    <property type="match status" value="1"/>
</dbReference>
<reference evidence="2" key="1">
    <citation type="submission" date="2020-06" db="EMBL/GenBank/DDBJ databases">
        <authorList>
            <person name="Li T."/>
            <person name="Hu X."/>
            <person name="Zhang T."/>
            <person name="Song X."/>
            <person name="Zhang H."/>
            <person name="Dai N."/>
            <person name="Sheng W."/>
            <person name="Hou X."/>
            <person name="Wei L."/>
        </authorList>
    </citation>
    <scope>NUCLEOTIDE SEQUENCE</scope>
    <source>
        <strain evidence="2">KEN8</strain>
        <tissue evidence="2">Leaf</tissue>
    </source>
</reference>
<dbReference type="PANTHER" id="PTHR48475:SF1">
    <property type="entry name" value="RNASE H TYPE-1 DOMAIN-CONTAINING PROTEIN"/>
    <property type="match status" value="1"/>
</dbReference>
<dbReference type="EMBL" id="JACGWM010000992">
    <property type="protein sequence ID" value="KAL0295596.1"/>
    <property type="molecule type" value="Genomic_DNA"/>
</dbReference>
<proteinExistence type="predicted"/>
<name>A0AAW2JN18_9LAMI</name>
<dbReference type="InterPro" id="IPR012337">
    <property type="entry name" value="RNaseH-like_sf"/>
</dbReference>
<gene>
    <name evidence="2" type="ORF">Scaly_3098100</name>
</gene>
<protein>
    <submittedName>
        <fullName evidence="2">Cytochrome c biogenesis CcmF C-terminal-like mitochondrial protein</fullName>
    </submittedName>
</protein>
<reference evidence="2" key="2">
    <citation type="journal article" date="2024" name="Plant">
        <title>Genomic evolution and insights into agronomic trait innovations of Sesamum species.</title>
        <authorList>
            <person name="Miao H."/>
            <person name="Wang L."/>
            <person name="Qu L."/>
            <person name="Liu H."/>
            <person name="Sun Y."/>
            <person name="Le M."/>
            <person name="Wang Q."/>
            <person name="Wei S."/>
            <person name="Zheng Y."/>
            <person name="Lin W."/>
            <person name="Duan Y."/>
            <person name="Cao H."/>
            <person name="Xiong S."/>
            <person name="Wang X."/>
            <person name="Wei L."/>
            <person name="Li C."/>
            <person name="Ma Q."/>
            <person name="Ju M."/>
            <person name="Zhao R."/>
            <person name="Li G."/>
            <person name="Mu C."/>
            <person name="Tian Q."/>
            <person name="Mei H."/>
            <person name="Zhang T."/>
            <person name="Gao T."/>
            <person name="Zhang H."/>
        </authorList>
    </citation>
    <scope>NUCLEOTIDE SEQUENCE</scope>
    <source>
        <strain evidence="2">KEN8</strain>
    </source>
</reference>
<dbReference type="GO" id="GO:0004523">
    <property type="term" value="F:RNA-DNA hybrid ribonuclease activity"/>
    <property type="evidence" value="ECO:0007669"/>
    <property type="project" value="InterPro"/>
</dbReference>
<dbReference type="SUPFAM" id="SSF53098">
    <property type="entry name" value="Ribonuclease H-like"/>
    <property type="match status" value="1"/>
</dbReference>
<accession>A0AAW2JN18</accession>
<dbReference type="CDD" id="cd09279">
    <property type="entry name" value="RNase_HI_like"/>
    <property type="match status" value="1"/>
</dbReference>
<dbReference type="Gene3D" id="3.30.420.10">
    <property type="entry name" value="Ribonuclease H-like superfamily/Ribonuclease H"/>
    <property type="match status" value="1"/>
</dbReference>
<evidence type="ECO:0000259" key="1">
    <source>
        <dbReference type="Pfam" id="PF13456"/>
    </source>
</evidence>
<dbReference type="GO" id="GO:0003676">
    <property type="term" value="F:nucleic acid binding"/>
    <property type="evidence" value="ECO:0007669"/>
    <property type="project" value="InterPro"/>
</dbReference>
<organism evidence="2">
    <name type="scientific">Sesamum calycinum</name>
    <dbReference type="NCBI Taxonomy" id="2727403"/>
    <lineage>
        <taxon>Eukaryota</taxon>
        <taxon>Viridiplantae</taxon>
        <taxon>Streptophyta</taxon>
        <taxon>Embryophyta</taxon>
        <taxon>Tracheophyta</taxon>
        <taxon>Spermatophyta</taxon>
        <taxon>Magnoliopsida</taxon>
        <taxon>eudicotyledons</taxon>
        <taxon>Gunneridae</taxon>
        <taxon>Pentapetalae</taxon>
        <taxon>asterids</taxon>
        <taxon>lamiids</taxon>
        <taxon>Lamiales</taxon>
        <taxon>Pedaliaceae</taxon>
        <taxon>Sesamum</taxon>
    </lineage>
</organism>